<dbReference type="EMBL" id="LILB01000005">
    <property type="protein sequence ID" value="KOO49377.1"/>
    <property type="molecule type" value="Genomic_DNA"/>
</dbReference>
<dbReference type="Pfam" id="PF24850">
    <property type="entry name" value="CC_BshC"/>
    <property type="match status" value="1"/>
</dbReference>
<comment type="function">
    <text evidence="2">Involved in bacillithiol (BSH) biosynthesis. May catalyze the last step of the pathway, the addition of cysteine to glucosamine malate (GlcN-Mal) to generate BSH.</text>
</comment>
<dbReference type="OrthoDB" id="9765151at2"/>
<dbReference type="Proteomes" id="UP000036867">
    <property type="component" value="Unassembled WGS sequence"/>
</dbReference>
<dbReference type="GeneID" id="301137106"/>
<evidence type="ECO:0000256" key="2">
    <source>
        <dbReference type="HAMAP-Rule" id="MF_01867"/>
    </source>
</evidence>
<name>A0A0M0LEN0_9BACL</name>
<dbReference type="InterPro" id="IPR055398">
    <property type="entry name" value="Rossmann-like_BshC"/>
</dbReference>
<reference evidence="6" key="1">
    <citation type="submission" date="2015-08" db="EMBL/GenBank/DDBJ databases">
        <title>Fjat-10028 dsm 16317.</title>
        <authorList>
            <person name="Liu B."/>
            <person name="Wang J."/>
            <person name="Zhu Y."/>
            <person name="Liu G."/>
            <person name="Chen Q."/>
            <person name="Chen Z."/>
            <person name="Lan J."/>
            <person name="Che J."/>
            <person name="Ge C."/>
            <person name="Shi H."/>
            <person name="Pan Z."/>
            <person name="Liu X."/>
        </authorList>
    </citation>
    <scope>NUCLEOTIDE SEQUENCE [LARGE SCALE GENOMIC DNA]</scope>
    <source>
        <strain evidence="6">DSM 16317</strain>
    </source>
</reference>
<dbReference type="PIRSF" id="PIRSF012535">
    <property type="entry name" value="UCP012535"/>
    <property type="match status" value="1"/>
</dbReference>
<comment type="caution">
    <text evidence="5">The sequence shown here is derived from an EMBL/GenBank/DDBJ whole genome shotgun (WGS) entry which is preliminary data.</text>
</comment>
<dbReference type="GO" id="GO:0016874">
    <property type="term" value="F:ligase activity"/>
    <property type="evidence" value="ECO:0007669"/>
    <property type="project" value="UniProtKB-UniRule"/>
</dbReference>
<dbReference type="InterPro" id="IPR055399">
    <property type="entry name" value="CC_BshC"/>
</dbReference>
<keyword evidence="1 2" id="KW-0436">Ligase</keyword>
<evidence type="ECO:0000259" key="3">
    <source>
        <dbReference type="Pfam" id="PF10079"/>
    </source>
</evidence>
<dbReference type="NCBIfam" id="TIGR03998">
    <property type="entry name" value="thiol_BshC"/>
    <property type="match status" value="1"/>
</dbReference>
<gene>
    <name evidence="2" type="primary">bshC</name>
    <name evidence="5" type="ORF">AMD00_13475</name>
</gene>
<proteinExistence type="inferred from homology"/>
<keyword evidence="6" id="KW-1185">Reference proteome</keyword>
<dbReference type="RefSeq" id="WP_053417543.1">
    <property type="nucleotide sequence ID" value="NZ_LILB01000005.1"/>
</dbReference>
<evidence type="ECO:0000259" key="4">
    <source>
        <dbReference type="Pfam" id="PF24850"/>
    </source>
</evidence>
<dbReference type="HAMAP" id="MF_01867">
    <property type="entry name" value="BshC"/>
    <property type="match status" value="1"/>
</dbReference>
<dbReference type="EC" id="6.-.-.-" evidence="2"/>
<evidence type="ECO:0000256" key="1">
    <source>
        <dbReference type="ARBA" id="ARBA00022598"/>
    </source>
</evidence>
<dbReference type="AlphaFoldDB" id="A0A0M0LEN0"/>
<dbReference type="Pfam" id="PF10079">
    <property type="entry name" value="Rossmann-like_BshC"/>
    <property type="match status" value="1"/>
</dbReference>
<dbReference type="STRING" id="263475.AMD00_13475"/>
<evidence type="ECO:0000313" key="6">
    <source>
        <dbReference type="Proteomes" id="UP000036867"/>
    </source>
</evidence>
<evidence type="ECO:0000313" key="5">
    <source>
        <dbReference type="EMBL" id="KOO49377.1"/>
    </source>
</evidence>
<accession>A0A0M0LEN0</accession>
<comment type="similarity">
    <text evidence="2">Belongs to the BshC family.</text>
</comment>
<feature type="domain" description="Bacillithiol biosynthesis BshC N-terminal Rossmann-like" evidence="3">
    <location>
        <begin position="1"/>
        <end position="377"/>
    </location>
</feature>
<dbReference type="PATRIC" id="fig|263475.3.peg.3954"/>
<organism evidence="5 6">
    <name type="scientific">Viridibacillus arvi</name>
    <dbReference type="NCBI Taxonomy" id="263475"/>
    <lineage>
        <taxon>Bacteria</taxon>
        <taxon>Bacillati</taxon>
        <taxon>Bacillota</taxon>
        <taxon>Bacilli</taxon>
        <taxon>Bacillales</taxon>
        <taxon>Caryophanaceae</taxon>
        <taxon>Viridibacillus</taxon>
    </lineage>
</organism>
<protein>
    <recommendedName>
        <fullName evidence="2">Putative cysteine ligase BshC</fullName>
        <ecNumber evidence="2">6.-.-.-</ecNumber>
    </recommendedName>
</protein>
<feature type="domain" description="Bacillithiol biosynthesis BshC C-terminal coiled-coil" evidence="4">
    <location>
        <begin position="379"/>
        <end position="538"/>
    </location>
</feature>
<sequence>MKLEQIDVPVTNQLLVDYRNQESTISSFFHYTNEDESFEKRFEELKNHPIRRAELVKVIREFMEPLEKSVKVEQHLKELEDNAVVVVGGQQAGLLTGPLYSVHKAISVLLLAKEQRAKLDIPVVPVFWIAGEDHDIDEINHTFTVLNGRLQKHIHPDRSKKKTMASTTILDIEDTRKFIKNVFQQYGETAYTEDLLAKIDTFLVKSHTYTDFFAQLMHWFFKEEGLLLLDAADPKLRAYEAPYFERLVNHSEEIAAVVSNREALLADNGYGTPIGATKENANLFYVKEGERFLLERKDGKFINDVANVQFTKEELLQLATEQPACLSNNVVTRPLMQDMVLPVLAFVGGPGELAYWSTLKDAFELLGMKVPVFVPRMNMTLVNRQVGHLIEDHDLTITEVLSGKVAQMHQKFVNEVYDDAAKETIEKTKALLQQQYVELQKHLHNNNVHLDKVVIKNLDIHENQLDFLLKKIEAEVLLQHDVTIRKFTEMEGHLIPEGNLMERIFNPFQYMNEYGMTLIDDILQLPLEVSELHQVIYI</sequence>
<dbReference type="InterPro" id="IPR011199">
    <property type="entry name" value="Bacillithiol_biosynth_BshC"/>
</dbReference>